<keyword evidence="1" id="KW-0175">Coiled coil</keyword>
<reference evidence="3" key="2">
    <citation type="submission" date="2010-04" db="EMBL/GenBank/DDBJ databases">
        <authorList>
            <person name="Buell R."/>
            <person name="Hamilton J."/>
            <person name="Hostetler J."/>
        </authorList>
    </citation>
    <scope>NUCLEOTIDE SEQUENCE [LARGE SCALE GENOMIC DNA]</scope>
    <source>
        <strain evidence="3">DAOM:BR144</strain>
    </source>
</reference>
<dbReference type="AlphaFoldDB" id="K3W8X9"/>
<dbReference type="EMBL" id="GL376626">
    <property type="status" value="NOT_ANNOTATED_CDS"/>
    <property type="molecule type" value="Genomic_DNA"/>
</dbReference>
<dbReference type="STRING" id="431595.K3W8X9"/>
<evidence type="ECO:0000313" key="3">
    <source>
        <dbReference type="Proteomes" id="UP000019132"/>
    </source>
</evidence>
<name>K3W8X9_GLOUD</name>
<reference evidence="3" key="1">
    <citation type="journal article" date="2010" name="Genome Biol.">
        <title>Genome sequence of the necrotrophic plant pathogen Pythium ultimum reveals original pathogenicity mechanisms and effector repertoire.</title>
        <authorList>
            <person name="Levesque C.A."/>
            <person name="Brouwer H."/>
            <person name="Cano L."/>
            <person name="Hamilton J.P."/>
            <person name="Holt C."/>
            <person name="Huitema E."/>
            <person name="Raffaele S."/>
            <person name="Robideau G.P."/>
            <person name="Thines M."/>
            <person name="Win J."/>
            <person name="Zerillo M.M."/>
            <person name="Beakes G.W."/>
            <person name="Boore J.L."/>
            <person name="Busam D."/>
            <person name="Dumas B."/>
            <person name="Ferriera S."/>
            <person name="Fuerstenberg S.I."/>
            <person name="Gachon C.M."/>
            <person name="Gaulin E."/>
            <person name="Govers F."/>
            <person name="Grenville-Briggs L."/>
            <person name="Horner N."/>
            <person name="Hostetler J."/>
            <person name="Jiang R.H."/>
            <person name="Johnson J."/>
            <person name="Krajaejun T."/>
            <person name="Lin H."/>
            <person name="Meijer H.J."/>
            <person name="Moore B."/>
            <person name="Morris P."/>
            <person name="Phuntmart V."/>
            <person name="Puiu D."/>
            <person name="Shetty J."/>
            <person name="Stajich J.E."/>
            <person name="Tripathy S."/>
            <person name="Wawra S."/>
            <person name="van West P."/>
            <person name="Whitty B.R."/>
            <person name="Coutinho P.M."/>
            <person name="Henrissat B."/>
            <person name="Martin F."/>
            <person name="Thomas P.D."/>
            <person name="Tyler B.M."/>
            <person name="De Vries R.P."/>
            <person name="Kamoun S."/>
            <person name="Yandell M."/>
            <person name="Tisserat N."/>
            <person name="Buell C.R."/>
        </authorList>
    </citation>
    <scope>NUCLEOTIDE SEQUENCE</scope>
    <source>
        <strain evidence="3">DAOM:BR144</strain>
    </source>
</reference>
<dbReference type="VEuPathDB" id="FungiDB:PYU1_G001420"/>
<proteinExistence type="predicted"/>
<evidence type="ECO:0000313" key="2">
    <source>
        <dbReference type="EnsemblProtists" id="PYU1_T001420"/>
    </source>
</evidence>
<feature type="coiled-coil region" evidence="1">
    <location>
        <begin position="84"/>
        <end position="152"/>
    </location>
</feature>
<sequence>MGKNTLGEREADAVFGAFMDDWCLDYDEPGALEGFDACPKSVVSETLSEAVEALADAKPSPASPIEICVAMSCGKPTTKPESTMQRRKQEMVSLRREASKLETTIQQLKGALDSTTTAIPRSQVMVSTHGWEARAQLRLQKLQRAARENEQLWCIVREQKKIAKGLQRILRTRIARASLMEYSLLPSWKALELGGSPDDYSVYAKLVATIEAMKAGIDAVVHIVQTRVPDQNNGSFRESKVAHFDSHNLDGVQLLASEELPFSRERTNRALQRCLGDNINASWEYMVKHFGVLPGVVMDKRHGSFTTAIESGIYRIRSVRRTLTLDSDTSVMLTTSYIDPVESTIGGRYAQEYALLEREWKLVRQRQSCAMASTFVQTYSTMVPEILRPPFKPFWNEEILTNIVIPSLDARCSSEYQRLENILVDSIKA</sequence>
<evidence type="ECO:0000256" key="1">
    <source>
        <dbReference type="SAM" id="Coils"/>
    </source>
</evidence>
<reference evidence="2" key="3">
    <citation type="submission" date="2015-02" db="UniProtKB">
        <authorList>
            <consortium name="EnsemblProtists"/>
        </authorList>
    </citation>
    <scope>IDENTIFICATION</scope>
    <source>
        <strain evidence="2">DAOM BR144</strain>
    </source>
</reference>
<dbReference type="EnsemblProtists" id="PYU1_T001420">
    <property type="protein sequence ID" value="PYU1_T001420"/>
    <property type="gene ID" value="PYU1_G001420"/>
</dbReference>
<organism evidence="2 3">
    <name type="scientific">Globisporangium ultimum (strain ATCC 200006 / CBS 805.95 / DAOM BR144)</name>
    <name type="common">Pythium ultimum</name>
    <dbReference type="NCBI Taxonomy" id="431595"/>
    <lineage>
        <taxon>Eukaryota</taxon>
        <taxon>Sar</taxon>
        <taxon>Stramenopiles</taxon>
        <taxon>Oomycota</taxon>
        <taxon>Peronosporomycetes</taxon>
        <taxon>Pythiales</taxon>
        <taxon>Pythiaceae</taxon>
        <taxon>Globisporangium</taxon>
    </lineage>
</organism>
<dbReference type="InParanoid" id="K3W8X9"/>
<keyword evidence="3" id="KW-1185">Reference proteome</keyword>
<dbReference type="HOGENOM" id="CLU_640125_0_0_1"/>
<protein>
    <submittedName>
        <fullName evidence="2">Uncharacterized protein</fullName>
    </submittedName>
</protein>
<accession>K3W8X9</accession>
<dbReference type="Proteomes" id="UP000019132">
    <property type="component" value="Unassembled WGS sequence"/>
</dbReference>
<dbReference type="eggNOG" id="ENOG502T3WF">
    <property type="taxonomic scope" value="Eukaryota"/>
</dbReference>